<dbReference type="EMBL" id="JACYWE010000009">
    <property type="protein sequence ID" value="MBD8507677.1"/>
    <property type="molecule type" value="Genomic_DNA"/>
</dbReference>
<dbReference type="InterPro" id="IPR017871">
    <property type="entry name" value="ABC_transporter-like_CS"/>
</dbReference>
<feature type="domain" description="ABC transmembrane type-1" evidence="11">
    <location>
        <begin position="18"/>
        <end position="300"/>
    </location>
</feature>
<dbReference type="SUPFAM" id="SSF90123">
    <property type="entry name" value="ABC transporter transmembrane region"/>
    <property type="match status" value="1"/>
</dbReference>
<evidence type="ECO:0000256" key="5">
    <source>
        <dbReference type="ARBA" id="ARBA00022741"/>
    </source>
</evidence>
<dbReference type="Gene3D" id="3.40.50.300">
    <property type="entry name" value="P-loop containing nucleotide triphosphate hydrolases"/>
    <property type="match status" value="1"/>
</dbReference>
<accession>A0A927JF47</accession>
<evidence type="ECO:0000256" key="6">
    <source>
        <dbReference type="ARBA" id="ARBA00022840"/>
    </source>
</evidence>
<keyword evidence="6 12" id="KW-0067">ATP-binding</keyword>
<dbReference type="InterPro" id="IPR039421">
    <property type="entry name" value="Type_1_exporter"/>
</dbReference>
<keyword evidence="2" id="KW-0813">Transport</keyword>
<feature type="transmembrane region" description="Helical" evidence="9">
    <location>
        <begin position="127"/>
        <end position="151"/>
    </location>
</feature>
<dbReference type="AlphaFoldDB" id="A0A927JF47"/>
<dbReference type="Proteomes" id="UP000642993">
    <property type="component" value="Unassembled WGS sequence"/>
</dbReference>
<dbReference type="Pfam" id="PF00005">
    <property type="entry name" value="ABC_tran"/>
    <property type="match status" value="1"/>
</dbReference>
<organism evidence="12 13">
    <name type="scientific">Lolliginicoccus lacisalsi</name>
    <dbReference type="NCBI Taxonomy" id="2742202"/>
    <lineage>
        <taxon>Bacteria</taxon>
        <taxon>Bacillati</taxon>
        <taxon>Actinomycetota</taxon>
        <taxon>Actinomycetes</taxon>
        <taxon>Mycobacteriales</taxon>
        <taxon>Hoyosellaceae</taxon>
        <taxon>Lolliginicoccus</taxon>
    </lineage>
</organism>
<gene>
    <name evidence="12" type="ORF">HT102_14410</name>
</gene>
<dbReference type="GO" id="GO:0005524">
    <property type="term" value="F:ATP binding"/>
    <property type="evidence" value="ECO:0007669"/>
    <property type="project" value="UniProtKB-KW"/>
</dbReference>
<feature type="transmembrane region" description="Helical" evidence="9">
    <location>
        <begin position="55"/>
        <end position="80"/>
    </location>
</feature>
<evidence type="ECO:0000313" key="13">
    <source>
        <dbReference type="Proteomes" id="UP000642993"/>
    </source>
</evidence>
<dbReference type="InterPro" id="IPR027417">
    <property type="entry name" value="P-loop_NTPase"/>
</dbReference>
<feature type="transmembrane region" description="Helical" evidence="9">
    <location>
        <begin position="271"/>
        <end position="295"/>
    </location>
</feature>
<evidence type="ECO:0000256" key="7">
    <source>
        <dbReference type="ARBA" id="ARBA00022989"/>
    </source>
</evidence>
<evidence type="ECO:0000259" key="10">
    <source>
        <dbReference type="PROSITE" id="PS50893"/>
    </source>
</evidence>
<evidence type="ECO:0000256" key="8">
    <source>
        <dbReference type="ARBA" id="ARBA00023136"/>
    </source>
</evidence>
<sequence>MLIALLRTYLSRYRRAIAGIIALQFLGALAALFLPSLNADIIDNGVTEGDIAYIIRIGAVMLGVALVQIVGTISAVYLAARTATSFGADVRRDVFRRVTGFSAREMGTFGAPSLITRNTNDVLQVQTLVLMSFTMLVIAPIMAVGGIIMALREEPRLAWIIAVSVPALAIAMGTIIARMIPGFRVMQSRIDAINQVLREQITGVRVVRAFVREQWESRRFATANDALTNTALGVGRLMALAFPIVMLIMNITSVAVIWFGGIEIDEGRMQVGSLTAMLSYLILILMSIMMVTFMASQVPRAAVSADRISEVLRTESTIVRSPEPRTDQPHPGRIEFHDVAFQHPGAEQPVLEGITFTVEPGTTTAIIGATGSGKTTVLQLIPRLIDATEGIIEVGGTNARELEPTALRAGIGYVPQRAFLFSGTIASNLRYGRADATDEELWDALGIAQAEDFVRALPQQLDSPVSQGGTTFSGGQRQRLAIARALVRQPGIYLFDDSFSALDVATDARLRAALASRIARAAVVLVGQRIATIRDAHQIIVLEAGRIVGMGTHEHLLATCGEYRETVESQMATEGAP</sequence>
<keyword evidence="4 9" id="KW-0812">Transmembrane</keyword>
<dbReference type="PANTHER" id="PTHR43394:SF1">
    <property type="entry name" value="ATP-BINDING CASSETTE SUB-FAMILY B MEMBER 10, MITOCHONDRIAL"/>
    <property type="match status" value="1"/>
</dbReference>
<keyword evidence="3" id="KW-1003">Cell membrane</keyword>
<evidence type="ECO:0000256" key="2">
    <source>
        <dbReference type="ARBA" id="ARBA00022448"/>
    </source>
</evidence>
<evidence type="ECO:0000259" key="11">
    <source>
        <dbReference type="PROSITE" id="PS50929"/>
    </source>
</evidence>
<dbReference type="InterPro" id="IPR036640">
    <property type="entry name" value="ABC1_TM_sf"/>
</dbReference>
<dbReference type="InterPro" id="IPR011527">
    <property type="entry name" value="ABC1_TM_dom"/>
</dbReference>
<feature type="transmembrane region" description="Helical" evidence="9">
    <location>
        <begin position="237"/>
        <end position="259"/>
    </location>
</feature>
<dbReference type="FunFam" id="1.20.1560.10:FF:000040">
    <property type="entry name" value="Multidrug ABC transporter ATP-binding protein"/>
    <property type="match status" value="1"/>
</dbReference>
<dbReference type="GO" id="GO:0015421">
    <property type="term" value="F:ABC-type oligopeptide transporter activity"/>
    <property type="evidence" value="ECO:0007669"/>
    <property type="project" value="TreeGrafter"/>
</dbReference>
<comment type="subcellular location">
    <subcellularLocation>
        <location evidence="1">Cell membrane</location>
        <topology evidence="1">Multi-pass membrane protein</topology>
    </subcellularLocation>
</comment>
<evidence type="ECO:0000256" key="9">
    <source>
        <dbReference type="SAM" id="Phobius"/>
    </source>
</evidence>
<evidence type="ECO:0000256" key="3">
    <source>
        <dbReference type="ARBA" id="ARBA00022475"/>
    </source>
</evidence>
<reference evidence="12" key="1">
    <citation type="submission" date="2020-09" db="EMBL/GenBank/DDBJ databases">
        <title>Hoyosella lacisalsi sp. nov., a halotolerant actinobacterium isolated from soil of Lake Gudzhirganskoe.</title>
        <authorList>
            <person name="Yang Q."/>
            <person name="Guo P.Y."/>
            <person name="Liu S.W."/>
            <person name="Li F.N."/>
            <person name="Sun C.H."/>
        </authorList>
    </citation>
    <scope>NUCLEOTIDE SEQUENCE</scope>
    <source>
        <strain evidence="12">G463</strain>
    </source>
</reference>
<dbReference type="GO" id="GO:0016887">
    <property type="term" value="F:ATP hydrolysis activity"/>
    <property type="evidence" value="ECO:0007669"/>
    <property type="project" value="InterPro"/>
</dbReference>
<dbReference type="PROSITE" id="PS50893">
    <property type="entry name" value="ABC_TRANSPORTER_2"/>
    <property type="match status" value="1"/>
</dbReference>
<keyword evidence="13" id="KW-1185">Reference proteome</keyword>
<keyword evidence="7 9" id="KW-1133">Transmembrane helix</keyword>
<proteinExistence type="predicted"/>
<dbReference type="SMART" id="SM00382">
    <property type="entry name" value="AAA"/>
    <property type="match status" value="1"/>
</dbReference>
<evidence type="ECO:0000256" key="1">
    <source>
        <dbReference type="ARBA" id="ARBA00004651"/>
    </source>
</evidence>
<dbReference type="Pfam" id="PF00664">
    <property type="entry name" value="ABC_membrane"/>
    <property type="match status" value="1"/>
</dbReference>
<dbReference type="SUPFAM" id="SSF52540">
    <property type="entry name" value="P-loop containing nucleoside triphosphate hydrolases"/>
    <property type="match status" value="1"/>
</dbReference>
<dbReference type="InterPro" id="IPR003593">
    <property type="entry name" value="AAA+_ATPase"/>
</dbReference>
<dbReference type="FunFam" id="3.40.50.300:FF:000854">
    <property type="entry name" value="Multidrug ABC transporter ATP-binding protein"/>
    <property type="match status" value="1"/>
</dbReference>
<protein>
    <submittedName>
        <fullName evidence="12">ABC transporter ATP-binding protein</fullName>
    </submittedName>
</protein>
<dbReference type="PANTHER" id="PTHR43394">
    <property type="entry name" value="ATP-DEPENDENT PERMEASE MDL1, MITOCHONDRIAL"/>
    <property type="match status" value="1"/>
</dbReference>
<evidence type="ECO:0000313" key="12">
    <source>
        <dbReference type="EMBL" id="MBD8507677.1"/>
    </source>
</evidence>
<name>A0A927JF47_9ACTN</name>
<dbReference type="CDD" id="cd18548">
    <property type="entry name" value="ABC_6TM_Tm287_like"/>
    <property type="match status" value="1"/>
</dbReference>
<dbReference type="Gene3D" id="1.20.1560.10">
    <property type="entry name" value="ABC transporter type 1, transmembrane domain"/>
    <property type="match status" value="1"/>
</dbReference>
<dbReference type="PROSITE" id="PS50929">
    <property type="entry name" value="ABC_TM1F"/>
    <property type="match status" value="1"/>
</dbReference>
<evidence type="ECO:0000256" key="4">
    <source>
        <dbReference type="ARBA" id="ARBA00022692"/>
    </source>
</evidence>
<keyword evidence="8 9" id="KW-0472">Membrane</keyword>
<feature type="domain" description="ABC transporter" evidence="10">
    <location>
        <begin position="334"/>
        <end position="569"/>
    </location>
</feature>
<comment type="caution">
    <text evidence="12">The sequence shown here is derived from an EMBL/GenBank/DDBJ whole genome shotgun (WGS) entry which is preliminary data.</text>
</comment>
<dbReference type="RefSeq" id="WP_192040129.1">
    <property type="nucleotide sequence ID" value="NZ_JACYWE010000009.1"/>
</dbReference>
<dbReference type="InterPro" id="IPR003439">
    <property type="entry name" value="ABC_transporter-like_ATP-bd"/>
</dbReference>
<feature type="transmembrane region" description="Helical" evidence="9">
    <location>
        <begin position="157"/>
        <end position="180"/>
    </location>
</feature>
<dbReference type="PROSITE" id="PS00211">
    <property type="entry name" value="ABC_TRANSPORTER_1"/>
    <property type="match status" value="1"/>
</dbReference>
<dbReference type="GO" id="GO:0005886">
    <property type="term" value="C:plasma membrane"/>
    <property type="evidence" value="ECO:0007669"/>
    <property type="project" value="UniProtKB-SubCell"/>
</dbReference>
<keyword evidence="5" id="KW-0547">Nucleotide-binding</keyword>